<dbReference type="Proteomes" id="UP001060919">
    <property type="component" value="Chromosome"/>
</dbReference>
<sequence length="262" mass="28117">MKNVLVALTLVAILFSACKPDDVTVDPVTVNLSKTTATEMGLAANDKHMMITVSNTTDQEATIQWERAETQAVTGWTYDVNGSTAASGTLTIPANSSKDVTLIVTPNGTVGVGIGTLKFYDSANQALTMKTFTYTLTTLSSYFRIAPQGFTSQSVRSNDPATDYHIWVVNDNTVPVDVNWARTNEATNPSTWQIAICTDATCYTPAIMNESMTVSPGDSVDFKATIDHQLTTGNGGTTPIFWVAADSVNSVLSQELTHEVTL</sequence>
<proteinExistence type="predicted"/>
<dbReference type="EMBL" id="AP026867">
    <property type="protein sequence ID" value="BDS13887.1"/>
    <property type="molecule type" value="Genomic_DNA"/>
</dbReference>
<name>A0A916DVM6_9BACT</name>
<accession>A0A916DVM6</accession>
<dbReference type="KEGG" id="aup:AsAng_0046500"/>
<gene>
    <name evidence="1" type="ORF">AsAng_0046500</name>
</gene>
<evidence type="ECO:0000313" key="1">
    <source>
        <dbReference type="EMBL" id="BDS13887.1"/>
    </source>
</evidence>
<dbReference type="RefSeq" id="WP_264789136.1">
    <property type="nucleotide sequence ID" value="NZ_AP026867.1"/>
</dbReference>
<evidence type="ECO:0000313" key="2">
    <source>
        <dbReference type="Proteomes" id="UP001060919"/>
    </source>
</evidence>
<organism evidence="1 2">
    <name type="scientific">Aureispira anguillae</name>
    <dbReference type="NCBI Taxonomy" id="2864201"/>
    <lineage>
        <taxon>Bacteria</taxon>
        <taxon>Pseudomonadati</taxon>
        <taxon>Bacteroidota</taxon>
        <taxon>Saprospiria</taxon>
        <taxon>Saprospirales</taxon>
        <taxon>Saprospiraceae</taxon>
        <taxon>Aureispira</taxon>
    </lineage>
</organism>
<dbReference type="AlphaFoldDB" id="A0A916DVM6"/>
<keyword evidence="2" id="KW-1185">Reference proteome</keyword>
<dbReference type="PROSITE" id="PS51257">
    <property type="entry name" value="PROKAR_LIPOPROTEIN"/>
    <property type="match status" value="1"/>
</dbReference>
<reference evidence="1" key="1">
    <citation type="submission" date="2022-09" db="EMBL/GenBank/DDBJ databases">
        <title>Aureispira anguillicida sp. nov., isolated from Leptocephalus of Japanese eel Anguilla japonica.</title>
        <authorList>
            <person name="Yuasa K."/>
            <person name="Mekata T."/>
            <person name="Ikunari K."/>
        </authorList>
    </citation>
    <scope>NUCLEOTIDE SEQUENCE</scope>
    <source>
        <strain evidence="1">EL160426</strain>
    </source>
</reference>
<protein>
    <submittedName>
        <fullName evidence="1">Uncharacterized protein</fullName>
    </submittedName>
</protein>